<dbReference type="PANTHER" id="PTHR21600">
    <property type="entry name" value="MITOCHONDRIAL RNA PSEUDOURIDINE SYNTHASE"/>
    <property type="match status" value="1"/>
</dbReference>
<dbReference type="PANTHER" id="PTHR21600:SF87">
    <property type="entry name" value="RNA PSEUDOURIDYLATE SYNTHASE DOMAIN-CONTAINING PROTEIN 1"/>
    <property type="match status" value="1"/>
</dbReference>
<comment type="similarity">
    <text evidence="1">Belongs to the pseudouridine synthase RluA family.</text>
</comment>
<dbReference type="PROSITE" id="PS01129">
    <property type="entry name" value="PSI_RLU"/>
    <property type="match status" value="1"/>
</dbReference>
<organism evidence="3">
    <name type="scientific">Cyclophora tenuis</name>
    <name type="common">Marine diatom</name>
    <dbReference type="NCBI Taxonomy" id="216820"/>
    <lineage>
        <taxon>Eukaryota</taxon>
        <taxon>Sar</taxon>
        <taxon>Stramenopiles</taxon>
        <taxon>Ochrophyta</taxon>
        <taxon>Bacillariophyta</taxon>
        <taxon>Fragilariophyceae</taxon>
        <taxon>Fragilariophycidae</taxon>
        <taxon>Cyclophorales</taxon>
        <taxon>Cyclophoraceae</taxon>
        <taxon>Cyclophora</taxon>
    </lineage>
</organism>
<proteinExistence type="inferred from homology"/>
<evidence type="ECO:0000313" key="3">
    <source>
        <dbReference type="EMBL" id="CAD8943020.1"/>
    </source>
</evidence>
<dbReference type="EMBL" id="HBFW01021882">
    <property type="protein sequence ID" value="CAD8943020.1"/>
    <property type="molecule type" value="Transcribed_RNA"/>
</dbReference>
<dbReference type="InterPro" id="IPR020103">
    <property type="entry name" value="PsdUridine_synth_cat_dom_sf"/>
</dbReference>
<dbReference type="InterPro" id="IPR006224">
    <property type="entry name" value="PsdUridine_synth_RluA-like_CS"/>
</dbReference>
<gene>
    <name evidence="3" type="ORF">CTEN0397_LOCUS14087</name>
</gene>
<accession>A0A7S1DC19</accession>
<dbReference type="GO" id="GO:0000455">
    <property type="term" value="P:enzyme-directed rRNA pseudouridine synthesis"/>
    <property type="evidence" value="ECO:0007669"/>
    <property type="project" value="TreeGrafter"/>
</dbReference>
<dbReference type="AlphaFoldDB" id="A0A7S1DC19"/>
<name>A0A7S1DC19_CYCTE</name>
<feature type="domain" description="Pseudouridine synthase RsuA/RluA-like" evidence="2">
    <location>
        <begin position="7"/>
        <end position="116"/>
    </location>
</feature>
<dbReference type="Gene3D" id="3.30.2350.10">
    <property type="entry name" value="Pseudouridine synthase"/>
    <property type="match status" value="1"/>
</dbReference>
<reference evidence="3" key="1">
    <citation type="submission" date="2021-01" db="EMBL/GenBank/DDBJ databases">
        <authorList>
            <person name="Corre E."/>
            <person name="Pelletier E."/>
            <person name="Niang G."/>
            <person name="Scheremetjew M."/>
            <person name="Finn R."/>
            <person name="Kale V."/>
            <person name="Holt S."/>
            <person name="Cochrane G."/>
            <person name="Meng A."/>
            <person name="Brown T."/>
            <person name="Cohen L."/>
        </authorList>
    </citation>
    <scope>NUCLEOTIDE SEQUENCE</scope>
    <source>
        <strain evidence="3">ECT3854</strain>
    </source>
</reference>
<dbReference type="GO" id="GO:0003723">
    <property type="term" value="F:RNA binding"/>
    <property type="evidence" value="ECO:0007669"/>
    <property type="project" value="InterPro"/>
</dbReference>
<evidence type="ECO:0000256" key="1">
    <source>
        <dbReference type="ARBA" id="ARBA00010876"/>
    </source>
</evidence>
<evidence type="ECO:0000259" key="2">
    <source>
        <dbReference type="Pfam" id="PF00849"/>
    </source>
</evidence>
<dbReference type="GO" id="GO:0009982">
    <property type="term" value="F:pseudouridine synthase activity"/>
    <property type="evidence" value="ECO:0007669"/>
    <property type="project" value="InterPro"/>
</dbReference>
<dbReference type="SUPFAM" id="SSF55120">
    <property type="entry name" value="Pseudouridine synthase"/>
    <property type="match status" value="1"/>
</dbReference>
<dbReference type="InterPro" id="IPR050188">
    <property type="entry name" value="RluA_PseudoU_synthase"/>
</dbReference>
<dbReference type="Pfam" id="PF00849">
    <property type="entry name" value="PseudoU_synth_2"/>
    <property type="match status" value="1"/>
</dbReference>
<protein>
    <recommendedName>
        <fullName evidence="2">Pseudouridine synthase RsuA/RluA-like domain-containing protein</fullName>
    </recommendedName>
</protein>
<dbReference type="InterPro" id="IPR006145">
    <property type="entry name" value="PsdUridine_synth_RsuA/RluA"/>
</dbReference>
<sequence>MRSMLKRQLARKVFPVHRLDHRTSGAILFAFDSETAGKLHTALADGRKDYIAIVRGEWKYDEDTVVIDQPLKVDEVLKDAVTKFTRLASSTTSELPFSILRCQPETGRTHQIRRHAYHLGHPIIGDSQHGDSKVNRSWRTQRGMNRLGLHCLSIQLKGMESQCLAPLSPELQNVLSETGEVWDQAIEREPRLLLDPVDDRGGTFGRNYRARKSSA</sequence>